<organism evidence="1 2">
    <name type="scientific">Pseudomonas phage 98PfluR60PP</name>
    <dbReference type="NCBI Taxonomy" id="2163965"/>
    <lineage>
        <taxon>Viruses</taxon>
        <taxon>Duplodnaviria</taxon>
        <taxon>Heunggongvirae</taxon>
        <taxon>Uroviricota</taxon>
        <taxon>Caudoviricetes</taxon>
        <taxon>Schitoviridae</taxon>
        <taxon>Littlefixvirus</taxon>
        <taxon>Littlefixvirus 98Pflur60pp</taxon>
    </lineage>
</organism>
<dbReference type="RefSeq" id="YP_010659318.1">
    <property type="nucleotide sequence ID" value="NC_070866.1"/>
</dbReference>
<proteinExistence type="predicted"/>
<evidence type="ECO:0000313" key="2">
    <source>
        <dbReference type="Proteomes" id="UP000246250"/>
    </source>
</evidence>
<protein>
    <submittedName>
        <fullName evidence="1">Uncharacterized protein</fullName>
    </submittedName>
</protein>
<sequence>MAVVFVVKNDAVVHREEVDKSNRKKQLGSLYRKYGTNRLFICGVGFNDRTTWQRVEFVWNTRCTDIKYAHMYFLPVKELPPVLQMMVLVGAA</sequence>
<accession>A0A2S1PG20</accession>
<reference evidence="1 2" key="1">
    <citation type="submission" date="2018-04" db="EMBL/GenBank/DDBJ databases">
        <title>Complete genome sequences of new Aeromonas and Pseudomonas phages promising in phage therapy dedicated to aquaculture.</title>
        <authorList>
            <person name="Kolsut J."/>
            <person name="Wojcik E."/>
            <person name="Wojtasik A."/>
            <person name="Dastych J."/>
        </authorList>
    </citation>
    <scope>NUCLEOTIDE SEQUENCE [LARGE SCALE GENOMIC DNA]</scope>
</reference>
<evidence type="ECO:0000313" key="1">
    <source>
        <dbReference type="EMBL" id="AWH15514.1"/>
    </source>
</evidence>
<dbReference type="GeneID" id="77935286"/>
<dbReference type="Proteomes" id="UP000246250">
    <property type="component" value="Segment"/>
</dbReference>
<name>A0A2S1PG20_9CAUD</name>
<keyword evidence="2" id="KW-1185">Reference proteome</keyword>
<dbReference type="KEGG" id="vg:77935286"/>
<dbReference type="EMBL" id="MH179480">
    <property type="protein sequence ID" value="AWH15514.1"/>
    <property type="molecule type" value="Genomic_DNA"/>
</dbReference>